<gene>
    <name evidence="9" type="ORF">UG56_023705</name>
</gene>
<feature type="transmembrane region" description="Helical" evidence="8">
    <location>
        <begin position="160"/>
        <end position="183"/>
    </location>
</feature>
<evidence type="ECO:0000256" key="7">
    <source>
        <dbReference type="ARBA" id="ARBA00023136"/>
    </source>
</evidence>
<comment type="caution">
    <text evidence="9">The sequence shown here is derived from an EMBL/GenBank/DDBJ whole genome shotgun (WGS) entry which is preliminary data.</text>
</comment>
<feature type="transmembrane region" description="Helical" evidence="8">
    <location>
        <begin position="353"/>
        <end position="371"/>
    </location>
</feature>
<dbReference type="InterPro" id="IPR004268">
    <property type="entry name" value="MurJ"/>
</dbReference>
<dbReference type="CDD" id="cd13123">
    <property type="entry name" value="MATE_MurJ_like"/>
    <property type="match status" value="1"/>
</dbReference>
<dbReference type="Proteomes" id="UP000033772">
    <property type="component" value="Unassembled WGS sequence"/>
</dbReference>
<dbReference type="Pfam" id="PF03023">
    <property type="entry name" value="MurJ"/>
    <property type="match status" value="1"/>
</dbReference>
<evidence type="ECO:0000256" key="1">
    <source>
        <dbReference type="ARBA" id="ARBA00004651"/>
    </source>
</evidence>
<keyword evidence="2" id="KW-1003">Cell membrane</keyword>
<feature type="transmembrane region" description="Helical" evidence="8">
    <location>
        <begin position="268"/>
        <end position="289"/>
    </location>
</feature>
<dbReference type="GO" id="GO:0015648">
    <property type="term" value="F:lipid-linked peptidoglycan transporter activity"/>
    <property type="evidence" value="ECO:0007669"/>
    <property type="project" value="TreeGrafter"/>
</dbReference>
<dbReference type="PANTHER" id="PTHR47019">
    <property type="entry name" value="LIPID II FLIPPASE MURJ"/>
    <property type="match status" value="1"/>
</dbReference>
<dbReference type="PANTHER" id="PTHR47019:SF1">
    <property type="entry name" value="LIPID II FLIPPASE MURJ"/>
    <property type="match status" value="1"/>
</dbReference>
<dbReference type="EMBL" id="JZDQ02000042">
    <property type="protein sequence ID" value="OIJ24299.1"/>
    <property type="molecule type" value="Genomic_DNA"/>
</dbReference>
<keyword evidence="5" id="KW-0573">Peptidoglycan synthesis</keyword>
<evidence type="ECO:0000256" key="8">
    <source>
        <dbReference type="SAM" id="Phobius"/>
    </source>
</evidence>
<evidence type="ECO:0000313" key="10">
    <source>
        <dbReference type="Proteomes" id="UP000033772"/>
    </source>
</evidence>
<dbReference type="GO" id="GO:0034204">
    <property type="term" value="P:lipid translocation"/>
    <property type="evidence" value="ECO:0007669"/>
    <property type="project" value="TreeGrafter"/>
</dbReference>
<evidence type="ECO:0000256" key="2">
    <source>
        <dbReference type="ARBA" id="ARBA00022475"/>
    </source>
</evidence>
<keyword evidence="4" id="KW-0133">Cell shape</keyword>
<reference evidence="9" key="1">
    <citation type="submission" date="2016-10" db="EMBL/GenBank/DDBJ databases">
        <title>Draft Genome Sequence of Nocardioides luteus Strain BAFB, an Alkane-Degrading Bacterium Isolated from JP-7 Polluted Soil.</title>
        <authorList>
            <person name="Brown L."/>
            <person name="Ruiz O.N."/>
            <person name="Gunasekera T."/>
        </authorList>
    </citation>
    <scope>NUCLEOTIDE SEQUENCE [LARGE SCALE GENOMIC DNA]</scope>
    <source>
        <strain evidence="9">BAFB</strain>
    </source>
</reference>
<feature type="transmembrane region" description="Helical" evidence="8">
    <location>
        <begin position="424"/>
        <end position="446"/>
    </location>
</feature>
<feature type="transmembrane region" description="Helical" evidence="8">
    <location>
        <begin position="117"/>
        <end position="140"/>
    </location>
</feature>
<feature type="transmembrane region" description="Helical" evidence="8">
    <location>
        <begin position="309"/>
        <end position="333"/>
    </location>
</feature>
<proteinExistence type="predicted"/>
<protein>
    <submittedName>
        <fullName evidence="9">Murein biosynthesis integral membrane protein MurJ</fullName>
    </submittedName>
</protein>
<keyword evidence="10" id="KW-1185">Reference proteome</keyword>
<dbReference type="InterPro" id="IPR051050">
    <property type="entry name" value="Lipid_II_flippase_MurJ/MviN"/>
</dbReference>
<feature type="transmembrane region" description="Helical" evidence="8">
    <location>
        <begin position="519"/>
        <end position="540"/>
    </location>
</feature>
<feature type="transmembrane region" description="Helical" evidence="8">
    <location>
        <begin position="227"/>
        <end position="247"/>
    </location>
</feature>
<dbReference type="GO" id="GO:0009252">
    <property type="term" value="P:peptidoglycan biosynthetic process"/>
    <property type="evidence" value="ECO:0007669"/>
    <property type="project" value="UniProtKB-KW"/>
</dbReference>
<keyword evidence="3 8" id="KW-0812">Transmembrane</keyword>
<keyword evidence="6 8" id="KW-1133">Transmembrane helix</keyword>
<feature type="transmembrane region" description="Helical" evidence="8">
    <location>
        <begin position="78"/>
        <end position="97"/>
    </location>
</feature>
<dbReference type="GO" id="GO:0008360">
    <property type="term" value="P:regulation of cell shape"/>
    <property type="evidence" value="ECO:0007669"/>
    <property type="project" value="UniProtKB-KW"/>
</dbReference>
<evidence type="ECO:0000256" key="6">
    <source>
        <dbReference type="ARBA" id="ARBA00022989"/>
    </source>
</evidence>
<sequence>MQDAAASVFWRLRYGGGGVTATEQKSGGSSVLANSAVMAAGTLFSRASGFIRSALLVAALGSGLHADVFNIANTVPNMLYILLAGGVFNAVLVPQLVKAQKNDEDGGAAYTDRIITLAGLFLGVVTIVLVLGAPLLMRLYLGADMYTPTHQAELESTIDFARWCLPQVFFYGMFVLVGQVLNARGSFGPMMWAPIANNIVAISTLVVYLVVLGPSDVGGFTAGQETLLGLGSTLGIALQFLLLLPVLRKAGVRFRPRFDFRGAGLSQTAKLGIWTVLFVIVNQIAYTIVTKLASTGSASGGTGYTVYSNSFLVTQVPHSIITVSLATAILPVLSRHGAAGELPELGRTLSRQLRNALAIVIPIAALLPVLSEDIAHILFGYGAGADAFKTYAPTLSVFAAGLVFFTIHYLLLRGFYSLEQNRTVFFIQCSVATTNIVAALLLTRAFSAEHTAAALAGAYSLSYLVGSVVSYVVLKRTLGDLDGRGLVAFLARLIMVTLVAAVAAWLLRTGLGLINDEPTMVLALIGAAIVGALHLGMLLLGAQAAQVKELTTMVQQVARRLRR</sequence>
<evidence type="ECO:0000313" key="9">
    <source>
        <dbReference type="EMBL" id="OIJ24299.1"/>
    </source>
</evidence>
<evidence type="ECO:0000256" key="3">
    <source>
        <dbReference type="ARBA" id="ARBA00022692"/>
    </source>
</evidence>
<accession>A0A1J4MYE6</accession>
<feature type="transmembrane region" description="Helical" evidence="8">
    <location>
        <begin position="391"/>
        <end position="412"/>
    </location>
</feature>
<organism evidence="9 10">
    <name type="scientific">Nocardioides luteus</name>
    <dbReference type="NCBI Taxonomy" id="1844"/>
    <lineage>
        <taxon>Bacteria</taxon>
        <taxon>Bacillati</taxon>
        <taxon>Actinomycetota</taxon>
        <taxon>Actinomycetes</taxon>
        <taxon>Propionibacteriales</taxon>
        <taxon>Nocardioidaceae</taxon>
        <taxon>Nocardioides</taxon>
    </lineage>
</organism>
<evidence type="ECO:0000256" key="4">
    <source>
        <dbReference type="ARBA" id="ARBA00022960"/>
    </source>
</evidence>
<dbReference type="OrthoDB" id="9786339at2"/>
<dbReference type="PRINTS" id="PR01806">
    <property type="entry name" value="VIRFACTRMVIN"/>
</dbReference>
<feature type="transmembrane region" description="Helical" evidence="8">
    <location>
        <begin position="486"/>
        <end position="507"/>
    </location>
</feature>
<keyword evidence="7 8" id="KW-0472">Membrane</keyword>
<evidence type="ECO:0000256" key="5">
    <source>
        <dbReference type="ARBA" id="ARBA00022984"/>
    </source>
</evidence>
<dbReference type="AlphaFoldDB" id="A0A1J4MYE6"/>
<comment type="subcellular location">
    <subcellularLocation>
        <location evidence="1">Cell membrane</location>
        <topology evidence="1">Multi-pass membrane protein</topology>
    </subcellularLocation>
</comment>
<feature type="transmembrane region" description="Helical" evidence="8">
    <location>
        <begin position="195"/>
        <end position="215"/>
    </location>
</feature>
<feature type="transmembrane region" description="Helical" evidence="8">
    <location>
        <begin position="452"/>
        <end position="474"/>
    </location>
</feature>
<name>A0A1J4MYE6_9ACTN</name>
<dbReference type="STRING" id="1844.UG56_023705"/>
<dbReference type="NCBIfam" id="TIGR01695">
    <property type="entry name" value="murJ_mviN"/>
    <property type="match status" value="1"/>
</dbReference>
<dbReference type="GO" id="GO:0005886">
    <property type="term" value="C:plasma membrane"/>
    <property type="evidence" value="ECO:0007669"/>
    <property type="project" value="UniProtKB-SubCell"/>
</dbReference>